<feature type="transmembrane region" description="Helical" evidence="1">
    <location>
        <begin position="41"/>
        <end position="68"/>
    </location>
</feature>
<keyword evidence="1" id="KW-0812">Transmembrane</keyword>
<dbReference type="Gene3D" id="3.90.228.10">
    <property type="match status" value="1"/>
</dbReference>
<dbReference type="PANTHER" id="PTHR45740:SF2">
    <property type="entry name" value="POLY [ADP-RIBOSE] POLYMERASE"/>
    <property type="match status" value="1"/>
</dbReference>
<keyword evidence="3" id="KW-1185">Reference proteome</keyword>
<dbReference type="PANTHER" id="PTHR45740">
    <property type="entry name" value="POLY [ADP-RIBOSE] POLYMERASE"/>
    <property type="match status" value="1"/>
</dbReference>
<evidence type="ECO:0000313" key="3">
    <source>
        <dbReference type="Proteomes" id="UP001642464"/>
    </source>
</evidence>
<keyword evidence="1" id="KW-1133">Transmembrane helix</keyword>
<evidence type="ECO:0008006" key="4">
    <source>
        <dbReference type="Google" id="ProtNLM"/>
    </source>
</evidence>
<keyword evidence="1" id="KW-0472">Membrane</keyword>
<evidence type="ECO:0000313" key="2">
    <source>
        <dbReference type="EMBL" id="CAK9029553.1"/>
    </source>
</evidence>
<organism evidence="2 3">
    <name type="scientific">Durusdinium trenchii</name>
    <dbReference type="NCBI Taxonomy" id="1381693"/>
    <lineage>
        <taxon>Eukaryota</taxon>
        <taxon>Sar</taxon>
        <taxon>Alveolata</taxon>
        <taxon>Dinophyceae</taxon>
        <taxon>Suessiales</taxon>
        <taxon>Symbiodiniaceae</taxon>
        <taxon>Durusdinium</taxon>
    </lineage>
</organism>
<dbReference type="SUPFAM" id="SSF56399">
    <property type="entry name" value="ADP-ribosylation"/>
    <property type="match status" value="1"/>
</dbReference>
<proteinExistence type="predicted"/>
<evidence type="ECO:0000256" key="1">
    <source>
        <dbReference type="SAM" id="Phobius"/>
    </source>
</evidence>
<accession>A0ABP0KTL2</accession>
<gene>
    <name evidence="2" type="ORF">SCF082_LOCUS18842</name>
</gene>
<reference evidence="2 3" key="1">
    <citation type="submission" date="2024-02" db="EMBL/GenBank/DDBJ databases">
        <authorList>
            <person name="Chen Y."/>
            <person name="Shah S."/>
            <person name="Dougan E. K."/>
            <person name="Thang M."/>
            <person name="Chan C."/>
        </authorList>
    </citation>
    <scope>NUCLEOTIDE SEQUENCE [LARGE SCALE GENOMIC DNA]</scope>
</reference>
<dbReference type="Proteomes" id="UP001642464">
    <property type="component" value="Unassembled WGS sequence"/>
</dbReference>
<name>A0ABP0KTL2_9DINO</name>
<sequence length="409" mass="46855">MPAEVLGRPVESLYAHQESQEDECENVVQLWKKMVEDERHFALMLDVGLCLMTLVALGSISFIVGGWVKPRAPGYWTHRPWSPFRDHYYSEVDVTEELRDIVQQLFDLCTQSENMGQGEDGKWVSHRSFRVTQVHRIENGPLWSSYATTKKSIPKCQASLKEMSAALRKRTEDAIQELDMEDEKLHGAAMIKDFVKSLGLDRKRNERLLFHGSPGQGAVNLNTGEVIFPEKDKNPVYAIKQSGFDDRLSSVRGMYGSGVYFAQKACKADQYAGQYHWPPPPGSPFNYYCSVGQKATIFLSRVVLGCPYKTELSLEQLRRPPCIEGHFDLNLLWNEDLRPTSTPWRLKGVPCCICSHQRFDSVMAGLSIDMREKLYREFVVYDKQCYPEFCVTYERCRAPVPARGRSSRR</sequence>
<dbReference type="EMBL" id="CAXAMM010012681">
    <property type="protein sequence ID" value="CAK9029553.1"/>
    <property type="molecule type" value="Genomic_DNA"/>
</dbReference>
<comment type="caution">
    <text evidence="2">The sequence shown here is derived from an EMBL/GenBank/DDBJ whole genome shotgun (WGS) entry which is preliminary data.</text>
</comment>
<protein>
    <recommendedName>
        <fullName evidence="4">Poly [ADP-ribose] polymerase</fullName>
    </recommendedName>
</protein>
<dbReference type="InterPro" id="IPR051712">
    <property type="entry name" value="ARTD-AVP"/>
</dbReference>